<comment type="caution">
    <text evidence="2">The sequence shown here is derived from an EMBL/GenBank/DDBJ whole genome shotgun (WGS) entry which is preliminary data.</text>
</comment>
<proteinExistence type="predicted"/>
<evidence type="ECO:0000256" key="1">
    <source>
        <dbReference type="SAM" id="Coils"/>
    </source>
</evidence>
<name>A0A135V9N5_9PEZI</name>
<gene>
    <name evidence="2" type="ORF">CSAL01_07613</name>
</gene>
<dbReference type="STRING" id="1209931.A0A135V9N5"/>
<dbReference type="AlphaFoldDB" id="A0A135V9N5"/>
<dbReference type="EMBL" id="JFFI01000129">
    <property type="protein sequence ID" value="KXH69315.1"/>
    <property type="molecule type" value="Genomic_DNA"/>
</dbReference>
<keyword evidence="1" id="KW-0175">Coiled coil</keyword>
<feature type="coiled-coil region" evidence="1">
    <location>
        <begin position="152"/>
        <end position="183"/>
    </location>
</feature>
<dbReference type="OrthoDB" id="3561681at2759"/>
<organism evidence="2 3">
    <name type="scientific">Colletotrichum salicis</name>
    <dbReference type="NCBI Taxonomy" id="1209931"/>
    <lineage>
        <taxon>Eukaryota</taxon>
        <taxon>Fungi</taxon>
        <taxon>Dikarya</taxon>
        <taxon>Ascomycota</taxon>
        <taxon>Pezizomycotina</taxon>
        <taxon>Sordariomycetes</taxon>
        <taxon>Hypocreomycetidae</taxon>
        <taxon>Glomerellales</taxon>
        <taxon>Glomerellaceae</taxon>
        <taxon>Colletotrichum</taxon>
        <taxon>Colletotrichum acutatum species complex</taxon>
    </lineage>
</organism>
<evidence type="ECO:0000313" key="2">
    <source>
        <dbReference type="EMBL" id="KXH69315.1"/>
    </source>
</evidence>
<accession>A0A135V9N5</accession>
<reference evidence="2 3" key="1">
    <citation type="submission" date="2014-02" db="EMBL/GenBank/DDBJ databases">
        <title>The genome sequence of Colletotrichum salicis CBS 607.94.</title>
        <authorList>
            <person name="Baroncelli R."/>
            <person name="Thon M.R."/>
        </authorList>
    </citation>
    <scope>NUCLEOTIDE SEQUENCE [LARGE SCALE GENOMIC DNA]</scope>
    <source>
        <strain evidence="2 3">CBS 607.94</strain>
    </source>
</reference>
<protein>
    <submittedName>
        <fullName evidence="2">Uncharacterized protein</fullName>
    </submittedName>
</protein>
<keyword evidence="3" id="KW-1185">Reference proteome</keyword>
<sequence length="331" mass="37612">MDWLLDGSLLSHIETDLTNVFGYQPRSVKVVQLDCEDEEPKQWTLNDEDWKEWVLEFLIHSGISRIISRADMAAFCAGEVNMGELGDSTIVYHCRTSNAWPGDLALTVSHILKTGTTNAMFFGTDPEVEEEIIDRLYFSSKALQHPFLLQGILTELERKRQLKRLVEDTQDELERAISNLSSESVTQSAKTSTQPTIDLWLETTELRNGLMNWKTQLEEMLLHIEEMAETYSAPRVADRPSAFGTVHPEADMMRKQAKSHAKTNMQIALETKRDGKRMQNISIFSMVLLPSMFVASDLSKMNPSMIASPIKYLKDVLTPPQAQAYLNLKKI</sequence>
<dbReference type="Proteomes" id="UP000070121">
    <property type="component" value="Unassembled WGS sequence"/>
</dbReference>
<evidence type="ECO:0000313" key="3">
    <source>
        <dbReference type="Proteomes" id="UP000070121"/>
    </source>
</evidence>